<evidence type="ECO:0000313" key="2">
    <source>
        <dbReference type="EMBL" id="KAK3849325.1"/>
    </source>
</evidence>
<feature type="region of interest" description="Disordered" evidence="1">
    <location>
        <begin position="79"/>
        <end position="181"/>
    </location>
</feature>
<name>A0AAE1BI76_PETCI</name>
<protein>
    <submittedName>
        <fullName evidence="2">Uncharacterized protein</fullName>
    </submittedName>
</protein>
<dbReference type="EMBL" id="JAWQEG010008992">
    <property type="protein sequence ID" value="KAK3849325.1"/>
    <property type="molecule type" value="Genomic_DNA"/>
</dbReference>
<organism evidence="2 3">
    <name type="scientific">Petrolisthes cinctipes</name>
    <name type="common">Flat porcelain crab</name>
    <dbReference type="NCBI Taxonomy" id="88211"/>
    <lineage>
        <taxon>Eukaryota</taxon>
        <taxon>Metazoa</taxon>
        <taxon>Ecdysozoa</taxon>
        <taxon>Arthropoda</taxon>
        <taxon>Crustacea</taxon>
        <taxon>Multicrustacea</taxon>
        <taxon>Malacostraca</taxon>
        <taxon>Eumalacostraca</taxon>
        <taxon>Eucarida</taxon>
        <taxon>Decapoda</taxon>
        <taxon>Pleocyemata</taxon>
        <taxon>Anomura</taxon>
        <taxon>Galatheoidea</taxon>
        <taxon>Porcellanidae</taxon>
        <taxon>Petrolisthes</taxon>
    </lineage>
</organism>
<evidence type="ECO:0000256" key="1">
    <source>
        <dbReference type="SAM" id="MobiDB-lite"/>
    </source>
</evidence>
<sequence length="242" mass="27206">MVATGGQRRSVYCTFSEHQMASWYPGAECGEALLQGVRPVCERGPQSGPDRAGPQVNTGHVCLQPERRQRRRHVCLCLRAPPPSSPDDYNLQGLQSQRGTASRRRREGGGEEKGAQRWERQNRKAGGQQSISRRDGGRTNSYITAASTERGNHNNLPPPLSITTPQSISPPKHHRSNRQSLQNMTDAHLEVESARVLPLPPVVHPTYIHEPQNHMQELREYKIMYRKILGPYLSSSRLSPHM</sequence>
<dbReference type="Proteomes" id="UP001286313">
    <property type="component" value="Unassembled WGS sequence"/>
</dbReference>
<reference evidence="2" key="1">
    <citation type="submission" date="2023-10" db="EMBL/GenBank/DDBJ databases">
        <title>Genome assemblies of two species of porcelain crab, Petrolisthes cinctipes and Petrolisthes manimaculis (Anomura: Porcellanidae).</title>
        <authorList>
            <person name="Angst P."/>
        </authorList>
    </citation>
    <scope>NUCLEOTIDE SEQUENCE</scope>
    <source>
        <strain evidence="2">PB745_01</strain>
        <tissue evidence="2">Gill</tissue>
    </source>
</reference>
<feature type="region of interest" description="Disordered" evidence="1">
    <location>
        <begin position="41"/>
        <end position="64"/>
    </location>
</feature>
<proteinExistence type="predicted"/>
<dbReference type="AlphaFoldDB" id="A0AAE1BI76"/>
<accession>A0AAE1BI76</accession>
<comment type="caution">
    <text evidence="2">The sequence shown here is derived from an EMBL/GenBank/DDBJ whole genome shotgun (WGS) entry which is preliminary data.</text>
</comment>
<feature type="compositionally biased region" description="Polar residues" evidence="1">
    <location>
        <begin position="138"/>
        <end position="169"/>
    </location>
</feature>
<evidence type="ECO:0000313" key="3">
    <source>
        <dbReference type="Proteomes" id="UP001286313"/>
    </source>
</evidence>
<gene>
    <name evidence="2" type="ORF">Pcinc_043916</name>
</gene>
<keyword evidence="3" id="KW-1185">Reference proteome</keyword>
<feature type="compositionally biased region" description="Basic and acidic residues" evidence="1">
    <location>
        <begin position="107"/>
        <end position="122"/>
    </location>
</feature>